<organism evidence="2 3">
    <name type="scientific">Streptomyces sulfonofaciens</name>
    <dbReference type="NCBI Taxonomy" id="68272"/>
    <lineage>
        <taxon>Bacteria</taxon>
        <taxon>Bacillati</taxon>
        <taxon>Actinomycetota</taxon>
        <taxon>Actinomycetes</taxon>
        <taxon>Kitasatosporales</taxon>
        <taxon>Streptomycetaceae</taxon>
        <taxon>Streptomyces</taxon>
    </lineage>
</organism>
<proteinExistence type="predicted"/>
<reference evidence="2" key="1">
    <citation type="journal article" date="2014" name="Int. J. Syst. Evol. Microbiol.">
        <title>Complete genome sequence of Corynebacterium casei LMG S-19264T (=DSM 44701T), isolated from a smear-ripened cheese.</title>
        <authorList>
            <consortium name="US DOE Joint Genome Institute (JGI-PGF)"/>
            <person name="Walter F."/>
            <person name="Albersmeier A."/>
            <person name="Kalinowski J."/>
            <person name="Ruckert C."/>
        </authorList>
    </citation>
    <scope>NUCLEOTIDE SEQUENCE</scope>
    <source>
        <strain evidence="2">JCM 5069</strain>
    </source>
</reference>
<evidence type="ECO:0000256" key="1">
    <source>
        <dbReference type="SAM" id="MobiDB-lite"/>
    </source>
</evidence>
<name>A0A919GHD1_9ACTN</name>
<accession>A0A919GHD1</accession>
<gene>
    <name evidence="2" type="ORF">GCM10018793_50380</name>
</gene>
<reference evidence="2" key="2">
    <citation type="submission" date="2020-09" db="EMBL/GenBank/DDBJ databases">
        <authorList>
            <person name="Sun Q."/>
            <person name="Ohkuma M."/>
        </authorList>
    </citation>
    <scope>NUCLEOTIDE SEQUENCE</scope>
    <source>
        <strain evidence="2">JCM 5069</strain>
    </source>
</reference>
<dbReference type="AlphaFoldDB" id="A0A919GHD1"/>
<dbReference type="Proteomes" id="UP000603708">
    <property type="component" value="Unassembled WGS sequence"/>
</dbReference>
<feature type="region of interest" description="Disordered" evidence="1">
    <location>
        <begin position="24"/>
        <end position="79"/>
    </location>
</feature>
<evidence type="ECO:0000313" key="3">
    <source>
        <dbReference type="Proteomes" id="UP000603708"/>
    </source>
</evidence>
<dbReference type="EMBL" id="BNCD01000016">
    <property type="protein sequence ID" value="GHH84803.1"/>
    <property type="molecule type" value="Genomic_DNA"/>
</dbReference>
<keyword evidence="3" id="KW-1185">Reference proteome</keyword>
<evidence type="ECO:0000313" key="2">
    <source>
        <dbReference type="EMBL" id="GHH84803.1"/>
    </source>
</evidence>
<comment type="caution">
    <text evidence="2">The sequence shown here is derived from an EMBL/GenBank/DDBJ whole genome shotgun (WGS) entry which is preliminary data.</text>
</comment>
<protein>
    <submittedName>
        <fullName evidence="2">Uncharacterized protein</fullName>
    </submittedName>
</protein>
<sequence>MFKVTPLDVDGAMLSLLSHTRNAFGERSGRQSNLETSGCRGGDDGPGAHVMREGADGGGPLVARTDRKPPLCWNEPDGRPLSETYWTTVRLARPIGAGR</sequence>